<dbReference type="AlphaFoldDB" id="A0A1G4ANA5"/>
<dbReference type="OrthoDB" id="10533087at2759"/>
<protein>
    <submittedName>
        <fullName evidence="2">Uncharacterized protein</fullName>
    </submittedName>
</protein>
<dbReference type="RefSeq" id="XP_022467831.1">
    <property type="nucleotide sequence ID" value="XM_022625655.1"/>
</dbReference>
<organism evidence="2 3">
    <name type="scientific">Colletotrichum orchidophilum</name>
    <dbReference type="NCBI Taxonomy" id="1209926"/>
    <lineage>
        <taxon>Eukaryota</taxon>
        <taxon>Fungi</taxon>
        <taxon>Dikarya</taxon>
        <taxon>Ascomycota</taxon>
        <taxon>Pezizomycotina</taxon>
        <taxon>Sordariomycetes</taxon>
        <taxon>Hypocreomycetidae</taxon>
        <taxon>Glomerellales</taxon>
        <taxon>Glomerellaceae</taxon>
        <taxon>Colletotrichum</taxon>
    </lineage>
</organism>
<keyword evidence="3" id="KW-1185">Reference proteome</keyword>
<evidence type="ECO:0000313" key="3">
    <source>
        <dbReference type="Proteomes" id="UP000176998"/>
    </source>
</evidence>
<dbReference type="GeneID" id="34567165"/>
<feature type="region of interest" description="Disordered" evidence="1">
    <location>
        <begin position="72"/>
        <end position="91"/>
    </location>
</feature>
<reference evidence="2 3" key="1">
    <citation type="submission" date="2016-09" db="EMBL/GenBank/DDBJ databases">
        <authorList>
            <person name="Capua I."/>
            <person name="De Benedictis P."/>
            <person name="Joannis T."/>
            <person name="Lombin L.H."/>
            <person name="Cattoli G."/>
        </authorList>
    </citation>
    <scope>NUCLEOTIDE SEQUENCE [LARGE SCALE GENOMIC DNA]</scope>
    <source>
        <strain evidence="2 3">IMI 309357</strain>
    </source>
</reference>
<dbReference type="EMBL" id="MJBS01000233">
    <property type="protein sequence ID" value="OHE90654.1"/>
    <property type="molecule type" value="Genomic_DNA"/>
</dbReference>
<proteinExistence type="predicted"/>
<accession>A0A1G4ANA5</accession>
<evidence type="ECO:0000256" key="1">
    <source>
        <dbReference type="SAM" id="MobiDB-lite"/>
    </source>
</evidence>
<dbReference type="Proteomes" id="UP000176998">
    <property type="component" value="Unassembled WGS sequence"/>
</dbReference>
<evidence type="ECO:0000313" key="2">
    <source>
        <dbReference type="EMBL" id="OHE90654.1"/>
    </source>
</evidence>
<comment type="caution">
    <text evidence="2">The sequence shown here is derived from an EMBL/GenBank/DDBJ whole genome shotgun (WGS) entry which is preliminary data.</text>
</comment>
<gene>
    <name evidence="2" type="ORF">CORC01_14042</name>
</gene>
<name>A0A1G4ANA5_9PEZI</name>
<sequence length="161" mass="17414">MTCIYTGDSIHLLVHGGRARDAGRWMLDAWPATERERKRMVEPYGVLGAAGSALRPGCGDVNAYHGRRLNRSKSYRRHPAAAESDAPSTSNDWRGNGLTAFSYAANRLPDYEVWDMQLKTETPNRALASCHLGMLRTASAPSLSVSFGAPVRPLASTGAGP</sequence>